<evidence type="ECO:0000313" key="2">
    <source>
        <dbReference type="EMBL" id="TBO32696.1"/>
    </source>
</evidence>
<evidence type="ECO:0000313" key="3">
    <source>
        <dbReference type="Proteomes" id="UP000292120"/>
    </source>
</evidence>
<organism evidence="2 3">
    <name type="scientific">Aquabacterium lacunae</name>
    <dbReference type="NCBI Taxonomy" id="2528630"/>
    <lineage>
        <taxon>Bacteria</taxon>
        <taxon>Pseudomonadati</taxon>
        <taxon>Pseudomonadota</taxon>
        <taxon>Betaproteobacteria</taxon>
        <taxon>Burkholderiales</taxon>
        <taxon>Aquabacterium</taxon>
    </lineage>
</organism>
<name>A0A4V2JFV2_9BURK</name>
<keyword evidence="1" id="KW-0620">Polyamine biosynthesis</keyword>
<dbReference type="Pfam" id="PF01564">
    <property type="entry name" value="Spermine_synth"/>
    <property type="match status" value="1"/>
</dbReference>
<accession>A0A4V2JFV2</accession>
<dbReference type="PANTHER" id="PTHR43317:SF1">
    <property type="entry name" value="THERMOSPERMINE SYNTHASE ACAULIS5"/>
    <property type="match status" value="1"/>
</dbReference>
<dbReference type="SUPFAM" id="SSF53335">
    <property type="entry name" value="S-adenosyl-L-methionine-dependent methyltransferases"/>
    <property type="match status" value="1"/>
</dbReference>
<comment type="caution">
    <text evidence="2">The sequence shown here is derived from an EMBL/GenBank/DDBJ whole genome shotgun (WGS) entry which is preliminary data.</text>
</comment>
<evidence type="ECO:0000256" key="1">
    <source>
        <dbReference type="ARBA" id="ARBA00023115"/>
    </source>
</evidence>
<dbReference type="AlphaFoldDB" id="A0A4V2JFV2"/>
<reference evidence="2 3" key="1">
    <citation type="submission" date="2019-02" db="EMBL/GenBank/DDBJ databases">
        <title>Aquabacterium sp. strain KMB7.</title>
        <authorList>
            <person name="Chen W.-M."/>
        </authorList>
    </citation>
    <scope>NUCLEOTIDE SEQUENCE [LARGE SCALE GENOMIC DNA]</scope>
    <source>
        <strain evidence="2 3">KMB7</strain>
    </source>
</reference>
<dbReference type="Gene3D" id="3.40.50.150">
    <property type="entry name" value="Vaccinia Virus protein VP39"/>
    <property type="match status" value="1"/>
</dbReference>
<dbReference type="EMBL" id="SIXI01000002">
    <property type="protein sequence ID" value="TBO32696.1"/>
    <property type="molecule type" value="Genomic_DNA"/>
</dbReference>
<dbReference type="GO" id="GO:0006596">
    <property type="term" value="P:polyamine biosynthetic process"/>
    <property type="evidence" value="ECO:0007669"/>
    <property type="project" value="UniProtKB-KW"/>
</dbReference>
<dbReference type="InterPro" id="IPR029063">
    <property type="entry name" value="SAM-dependent_MTases_sf"/>
</dbReference>
<gene>
    <name evidence="2" type="ORF">EYS42_05845</name>
</gene>
<dbReference type="Proteomes" id="UP000292120">
    <property type="component" value="Unassembled WGS sequence"/>
</dbReference>
<keyword evidence="3" id="KW-1185">Reference proteome</keyword>
<proteinExistence type="predicted"/>
<dbReference type="PANTHER" id="PTHR43317">
    <property type="entry name" value="THERMOSPERMINE SYNTHASE ACAULIS5"/>
    <property type="match status" value="1"/>
</dbReference>
<protein>
    <submittedName>
        <fullName evidence="2">Spermidine synthase</fullName>
    </submittedName>
</protein>
<dbReference type="OrthoDB" id="117774at2"/>
<sequence length="268" mass="29649">MAPQCATLAPVKRKPRIPVLPDATISEQGGLRYLHLETPWIQGAMRVRKPLKLELDYIQRMMAWLLLRTPDSWADTRTLHLGLGAAALTKYCHSVLKVPTTTIELNPKVIAACRAWFCLPDNDDLLNVVEMDAARFVADAAHTASFDALCVDLYDHEAASPVLDDEAFYRACWQVLDDGGVMAVNLFGREASFDRSAARIAAAFGEGRTAMLKPTREGNTIVLAWKGFDLPERDVLAARAETLQARWELPATKWVKLLSGLAPKVKPA</sequence>